<gene>
    <name evidence="1" type="ORF">TW71_00580</name>
</gene>
<comment type="caution">
    <text evidence="1">The sequence shown here is derived from an EMBL/GenBank/DDBJ whole genome shotgun (WGS) entry which is preliminary data.</text>
</comment>
<evidence type="ECO:0000313" key="1">
    <source>
        <dbReference type="EMBL" id="KJY77560.1"/>
    </source>
</evidence>
<reference evidence="1" key="1">
    <citation type="journal article" date="2015" name="BMC Genomics">
        <title>Genome mining reveals unlocked bioactive potential of marine Gram-negative bacteria.</title>
        <authorList>
            <person name="Machado H."/>
            <person name="Sonnenschein E.C."/>
            <person name="Melchiorsen J."/>
            <person name="Gram L."/>
        </authorList>
    </citation>
    <scope>NUCLEOTIDE SEQUENCE</scope>
    <source>
        <strain evidence="1">S2052</strain>
    </source>
</reference>
<accession>A0A837GD18</accession>
<organism evidence="1">
    <name type="scientific">Vibrio coralliilyticus</name>
    <dbReference type="NCBI Taxonomy" id="190893"/>
    <lineage>
        <taxon>Bacteria</taxon>
        <taxon>Pseudomonadati</taxon>
        <taxon>Pseudomonadota</taxon>
        <taxon>Gammaproteobacteria</taxon>
        <taxon>Vibrionales</taxon>
        <taxon>Vibrionaceae</taxon>
        <taxon>Vibrio</taxon>
    </lineage>
</organism>
<proteinExistence type="predicted"/>
<dbReference type="RefSeq" id="WP_045984625.1">
    <property type="nucleotide sequence ID" value="NZ_CP016556.1"/>
</dbReference>
<protein>
    <submittedName>
        <fullName evidence="1">Membrane protein</fullName>
    </submittedName>
</protein>
<dbReference type="AlphaFoldDB" id="A0A837GD18"/>
<dbReference type="EMBL" id="JXXR01000001">
    <property type="protein sequence ID" value="KJY77560.1"/>
    <property type="molecule type" value="Genomic_DNA"/>
</dbReference>
<sequence>MTYEQWDAIADAYIPLIGCISLIVILITSFRSGLRTGTKQLLATLVSTLYIYALMFADNYFQIWPSFGMDYSTHTALALVFVTYLFTHSKALKWVSVASMIAYAILMMYQHYHTFSDIITTALCVLPVLWLCQTRLVKGLNTQPCA</sequence>
<name>A0A837GD18_9VIBR</name>